<gene>
    <name evidence="1" type="primary">NTH1</name>
    <name evidence="1" type="ORF">H4S07_004687</name>
</gene>
<comment type="caution">
    <text evidence="1">The sequence shown here is derived from an EMBL/GenBank/DDBJ whole genome shotgun (WGS) entry which is preliminary data.</text>
</comment>
<name>A0ACC1L7M1_9FUNG</name>
<sequence length="621" mass="67134">MPDSDFCPLRSATSDSGSAYATHGLAAGPPAVHGCSRRAGALSGTHSPDDECGYHMPPAATLVARRHENPLRRGQVSNSMALSTHSTVSTVVSISPTSTNRSTSLDSGASEGSVGIALKRSPKKQPPPEDDDELRGPAPRDDWDIVFDRIKEYRATHEAPVDTVGCEALTEEEKDPKLKRFRSLISLMLSAQTKDEITAEAVRGLSQRLPGGLTPKSLSEAPIDLIHECVRKVGFWQRKSNYIKEAARTCLEQYAGDIPRTVPQLLSLPGVGPKMAYLTMHAAWQDTQGIGVDTHVLRISHRLGWVSESAKSPEATRHALESWMPRSLWRELNPLLVGLGQTVCRAIGPKCGECPVSQYCPSSLQPRSRSGSQCAAGDRTKLRSAARIKQELSQDSIFGQSTELGDVDVEDLASMVRGAEQAVRSRKLSGGRSRKGVVAKAEFPEIPHSPLSLGGSAPVASATTDEEEAALSEGTGGRGVDRRRCFRARGSRRLRNKLKMPALNDDNDDNGNSSAGPDESSNVAEMQAAYGSDRDIGGLSPKPELPTTSQYFMRSRSNAASEEVRPEAKTDKVRNARAKATAEKLYSRRLSRSDMQWALGEDWDPEDSSSLSSLSDLDNAV</sequence>
<protein>
    <submittedName>
        <fullName evidence="1">Alpha,alpha-trehalase nth1</fullName>
        <ecNumber evidence="1">4.2.99.18</ecNumber>
    </submittedName>
</protein>
<dbReference type="EC" id="4.2.99.18" evidence="1"/>
<keyword evidence="2" id="KW-1185">Reference proteome</keyword>
<dbReference type="EMBL" id="JANBUP010001989">
    <property type="protein sequence ID" value="KAJ2802458.1"/>
    <property type="molecule type" value="Genomic_DNA"/>
</dbReference>
<keyword evidence="1" id="KW-0456">Lyase</keyword>
<evidence type="ECO:0000313" key="2">
    <source>
        <dbReference type="Proteomes" id="UP001140096"/>
    </source>
</evidence>
<reference evidence="1" key="1">
    <citation type="submission" date="2022-07" db="EMBL/GenBank/DDBJ databases">
        <title>Phylogenomic reconstructions and comparative analyses of Kickxellomycotina fungi.</title>
        <authorList>
            <person name="Reynolds N.K."/>
            <person name="Stajich J.E."/>
            <person name="Barry K."/>
            <person name="Grigoriev I.V."/>
            <person name="Crous P."/>
            <person name="Smith M.E."/>
        </authorList>
    </citation>
    <scope>NUCLEOTIDE SEQUENCE</scope>
    <source>
        <strain evidence="1">CBS 102833</strain>
    </source>
</reference>
<dbReference type="Proteomes" id="UP001140096">
    <property type="component" value="Unassembled WGS sequence"/>
</dbReference>
<accession>A0ACC1L7M1</accession>
<proteinExistence type="predicted"/>
<organism evidence="1 2">
    <name type="scientific">Coemansia furcata</name>
    <dbReference type="NCBI Taxonomy" id="417177"/>
    <lineage>
        <taxon>Eukaryota</taxon>
        <taxon>Fungi</taxon>
        <taxon>Fungi incertae sedis</taxon>
        <taxon>Zoopagomycota</taxon>
        <taxon>Kickxellomycotina</taxon>
        <taxon>Kickxellomycetes</taxon>
        <taxon>Kickxellales</taxon>
        <taxon>Kickxellaceae</taxon>
        <taxon>Coemansia</taxon>
    </lineage>
</organism>
<evidence type="ECO:0000313" key="1">
    <source>
        <dbReference type="EMBL" id="KAJ2802458.1"/>
    </source>
</evidence>